<evidence type="ECO:0000256" key="1">
    <source>
        <dbReference type="ARBA" id="ARBA00008959"/>
    </source>
</evidence>
<dbReference type="SUPFAM" id="SSF48019">
    <property type="entry name" value="post-AAA+ oligomerization domain-like"/>
    <property type="match status" value="1"/>
</dbReference>
<dbReference type="EMBL" id="KN840560">
    <property type="protein sequence ID" value="KIP04850.1"/>
    <property type="molecule type" value="Genomic_DNA"/>
</dbReference>
<proteinExistence type="inferred from homology"/>
<dbReference type="Pfam" id="PF12002">
    <property type="entry name" value="MgsA_C"/>
    <property type="match status" value="1"/>
</dbReference>
<dbReference type="GO" id="GO:0016887">
    <property type="term" value="F:ATP hydrolysis activity"/>
    <property type="evidence" value="ECO:0007669"/>
    <property type="project" value="InterPro"/>
</dbReference>
<dbReference type="SUPFAM" id="SSF52540">
    <property type="entry name" value="P-loop containing nucleoside triphosphate hydrolases"/>
    <property type="match status" value="1"/>
</dbReference>
<dbReference type="SMART" id="SM00382">
    <property type="entry name" value="AAA"/>
    <property type="match status" value="1"/>
</dbReference>
<accession>A0A0C3S7S2</accession>
<dbReference type="Pfam" id="PF00004">
    <property type="entry name" value="AAA"/>
    <property type="match status" value="1"/>
</dbReference>
<feature type="region of interest" description="Disordered" evidence="4">
    <location>
        <begin position="158"/>
        <end position="202"/>
    </location>
</feature>
<dbReference type="PANTHER" id="PTHR13779">
    <property type="entry name" value="WERNER HELICASE-INTERACTING PROTEIN 1 FAMILY MEMBER"/>
    <property type="match status" value="1"/>
</dbReference>
<evidence type="ECO:0000256" key="3">
    <source>
        <dbReference type="ARBA" id="ARBA00022840"/>
    </source>
</evidence>
<dbReference type="AlphaFoldDB" id="A0A0C3S7S2"/>
<reference evidence="6 7" key="1">
    <citation type="journal article" date="2014" name="PLoS Genet.">
        <title>Analysis of the Phlebiopsis gigantea genome, transcriptome and secretome provides insight into its pioneer colonization strategies of wood.</title>
        <authorList>
            <person name="Hori C."/>
            <person name="Ishida T."/>
            <person name="Igarashi K."/>
            <person name="Samejima M."/>
            <person name="Suzuki H."/>
            <person name="Master E."/>
            <person name="Ferreira P."/>
            <person name="Ruiz-Duenas F.J."/>
            <person name="Held B."/>
            <person name="Canessa P."/>
            <person name="Larrondo L.F."/>
            <person name="Schmoll M."/>
            <person name="Druzhinina I.S."/>
            <person name="Kubicek C.P."/>
            <person name="Gaskell J.A."/>
            <person name="Kersten P."/>
            <person name="St John F."/>
            <person name="Glasner J."/>
            <person name="Sabat G."/>
            <person name="Splinter BonDurant S."/>
            <person name="Syed K."/>
            <person name="Yadav J."/>
            <person name="Mgbeahuruike A.C."/>
            <person name="Kovalchuk A."/>
            <person name="Asiegbu F.O."/>
            <person name="Lackner G."/>
            <person name="Hoffmeister D."/>
            <person name="Rencoret J."/>
            <person name="Gutierrez A."/>
            <person name="Sun H."/>
            <person name="Lindquist E."/>
            <person name="Barry K."/>
            <person name="Riley R."/>
            <person name="Grigoriev I.V."/>
            <person name="Henrissat B."/>
            <person name="Kues U."/>
            <person name="Berka R.M."/>
            <person name="Martinez A.T."/>
            <person name="Covert S.F."/>
            <person name="Blanchette R.A."/>
            <person name="Cullen D."/>
        </authorList>
    </citation>
    <scope>NUCLEOTIDE SEQUENCE [LARGE SCALE GENOMIC DNA]</scope>
    <source>
        <strain evidence="6 7">11061_1 CR5-6</strain>
    </source>
</reference>
<dbReference type="InterPro" id="IPR027417">
    <property type="entry name" value="P-loop_NTPase"/>
</dbReference>
<dbReference type="Pfam" id="PF16193">
    <property type="entry name" value="AAA_assoc_2"/>
    <property type="match status" value="1"/>
</dbReference>
<dbReference type="STRING" id="745531.A0A0C3S7S2"/>
<evidence type="ECO:0000313" key="7">
    <source>
        <dbReference type="Proteomes" id="UP000053257"/>
    </source>
</evidence>
<keyword evidence="2" id="KW-0547">Nucleotide-binding</keyword>
<dbReference type="GO" id="GO:0000731">
    <property type="term" value="P:DNA synthesis involved in DNA repair"/>
    <property type="evidence" value="ECO:0007669"/>
    <property type="project" value="TreeGrafter"/>
</dbReference>
<evidence type="ECO:0000256" key="4">
    <source>
        <dbReference type="SAM" id="MobiDB-lite"/>
    </source>
</evidence>
<dbReference type="Gene3D" id="1.10.8.60">
    <property type="match status" value="1"/>
</dbReference>
<sequence>MSLVRTGSIGSLILWGPPGCGKTTLARLLAKAVDAAFRELSATDSGISDIRTVAEEAKGLVNLTGRRTILFLDEVHRFNRAQQVRRPSVHAGTLTNMRTKDIFLPYIEQGIIQLIGATTENPSFKLNGALLSRCRVIVLERLTDDDIRQIVTRAVRRVSPQAAPSDADPAPLPVDASPPSSPTLVPSQGLSQPSSEPAPSFPAFPHLTPKVLSTLISLSTGDARTALSLLELALASPPHTEPERLLSALRRSVSTAYDRTGDDRYDMISALHKSVRGSDGSAALYWLARMLTAGEDPVYVARRMAVCASEDVGLADNHALPLAMATLQACQNIGMPECRINLAHLVTYLAEAPKSTRAYEAYTRAETAAKADPTLPVPPMVRNAPTTLMKDLGYGDGYAYNPNYIHPVTNQYLPPSLQNEVFLRPTGDTTDKIWDEAMLKRWEEQKNGGRPWPNRQDFAD</sequence>
<dbReference type="Proteomes" id="UP000053257">
    <property type="component" value="Unassembled WGS sequence"/>
</dbReference>
<name>A0A0C3S7S2_PHLG1</name>
<dbReference type="InterPro" id="IPR021886">
    <property type="entry name" value="MgsA_C"/>
</dbReference>
<dbReference type="GO" id="GO:0005634">
    <property type="term" value="C:nucleus"/>
    <property type="evidence" value="ECO:0007669"/>
    <property type="project" value="TreeGrafter"/>
</dbReference>
<dbReference type="HOGENOM" id="CLU_017985_0_3_1"/>
<dbReference type="PANTHER" id="PTHR13779:SF7">
    <property type="entry name" value="ATPASE WRNIP1"/>
    <property type="match status" value="1"/>
</dbReference>
<dbReference type="InterPro" id="IPR032423">
    <property type="entry name" value="AAA_assoc_2"/>
</dbReference>
<keyword evidence="3" id="KW-0067">ATP-binding</keyword>
<comment type="similarity">
    <text evidence="1">Belongs to the AAA ATPase family. RarA/MGS1/WRNIP1 subfamily.</text>
</comment>
<feature type="compositionally biased region" description="Low complexity" evidence="4">
    <location>
        <begin position="159"/>
        <end position="178"/>
    </location>
</feature>
<dbReference type="FunFam" id="1.20.272.10:FF:000001">
    <property type="entry name" value="Putative AAA family ATPase"/>
    <property type="match status" value="1"/>
</dbReference>
<evidence type="ECO:0000256" key="2">
    <source>
        <dbReference type="ARBA" id="ARBA00022741"/>
    </source>
</evidence>
<dbReference type="Gene3D" id="1.20.272.10">
    <property type="match status" value="1"/>
</dbReference>
<dbReference type="GO" id="GO:0005524">
    <property type="term" value="F:ATP binding"/>
    <property type="evidence" value="ECO:0007669"/>
    <property type="project" value="UniProtKB-KW"/>
</dbReference>
<dbReference type="GO" id="GO:0017116">
    <property type="term" value="F:single-stranded DNA helicase activity"/>
    <property type="evidence" value="ECO:0007669"/>
    <property type="project" value="TreeGrafter"/>
</dbReference>
<feature type="compositionally biased region" description="Low complexity" evidence="4">
    <location>
        <begin position="191"/>
        <end position="202"/>
    </location>
</feature>
<dbReference type="OrthoDB" id="10265467at2759"/>
<evidence type="ECO:0000313" key="6">
    <source>
        <dbReference type="EMBL" id="KIP04850.1"/>
    </source>
</evidence>
<dbReference type="GO" id="GO:0008047">
    <property type="term" value="F:enzyme activator activity"/>
    <property type="evidence" value="ECO:0007669"/>
    <property type="project" value="TreeGrafter"/>
</dbReference>
<dbReference type="InterPro" id="IPR008921">
    <property type="entry name" value="DNA_pol3_clamp-load_cplx_C"/>
</dbReference>
<dbReference type="CDD" id="cd00009">
    <property type="entry name" value="AAA"/>
    <property type="match status" value="1"/>
</dbReference>
<protein>
    <recommendedName>
        <fullName evidence="5">AAA+ ATPase domain-containing protein</fullName>
    </recommendedName>
</protein>
<dbReference type="GO" id="GO:0003677">
    <property type="term" value="F:DNA binding"/>
    <property type="evidence" value="ECO:0007669"/>
    <property type="project" value="InterPro"/>
</dbReference>
<keyword evidence="7" id="KW-1185">Reference proteome</keyword>
<gene>
    <name evidence="6" type="ORF">PHLGIDRAFT_492165</name>
</gene>
<dbReference type="InterPro" id="IPR051314">
    <property type="entry name" value="AAA_ATPase_RarA/MGS1/WRNIP1"/>
</dbReference>
<dbReference type="InterPro" id="IPR003959">
    <property type="entry name" value="ATPase_AAA_core"/>
</dbReference>
<evidence type="ECO:0000259" key="5">
    <source>
        <dbReference type="SMART" id="SM00382"/>
    </source>
</evidence>
<organism evidence="6 7">
    <name type="scientific">Phlebiopsis gigantea (strain 11061_1 CR5-6)</name>
    <name type="common">White-rot fungus</name>
    <name type="synonym">Peniophora gigantea</name>
    <dbReference type="NCBI Taxonomy" id="745531"/>
    <lineage>
        <taxon>Eukaryota</taxon>
        <taxon>Fungi</taxon>
        <taxon>Dikarya</taxon>
        <taxon>Basidiomycota</taxon>
        <taxon>Agaricomycotina</taxon>
        <taxon>Agaricomycetes</taxon>
        <taxon>Polyporales</taxon>
        <taxon>Phanerochaetaceae</taxon>
        <taxon>Phlebiopsis</taxon>
    </lineage>
</organism>
<dbReference type="Gene3D" id="3.40.50.300">
    <property type="entry name" value="P-loop containing nucleotide triphosphate hydrolases"/>
    <property type="match status" value="1"/>
</dbReference>
<dbReference type="InterPro" id="IPR003593">
    <property type="entry name" value="AAA+_ATPase"/>
</dbReference>
<dbReference type="GO" id="GO:0006271">
    <property type="term" value="P:DNA strand elongation involved in DNA replication"/>
    <property type="evidence" value="ECO:0007669"/>
    <property type="project" value="UniProtKB-ARBA"/>
</dbReference>
<feature type="domain" description="AAA+ ATPase" evidence="5">
    <location>
        <begin position="8"/>
        <end position="143"/>
    </location>
</feature>
<dbReference type="Gene3D" id="1.10.3710.10">
    <property type="entry name" value="DNA polymerase III clamp loader subunits, C-terminal domain"/>
    <property type="match status" value="1"/>
</dbReference>